<dbReference type="InterPro" id="IPR055482">
    <property type="entry name" value="DUF7054"/>
</dbReference>
<sequence>MRRNFSDNKMIMSSYSHSYSGEMKKSGSSNKKGNCFECRKGGFDNSSSNKRLLVIVNVLGSAGPLRFLVNEEDVVCGVIDSALKLYAKEGRLPVMGSDSNKFLLYCSHAASDALSPWDEIGSCGGRNFVLCKKPEQESNMTEARSHMISQKRGGSWRTWLNKSLSLKI</sequence>
<dbReference type="RefSeq" id="XP_021862914.1">
    <property type="nucleotide sequence ID" value="XM_022007222.2"/>
</dbReference>
<reference evidence="2" key="1">
    <citation type="journal article" date="2021" name="Nat. Commun.">
        <title>Genomic analyses provide insights into spinach domestication and the genetic basis of agronomic traits.</title>
        <authorList>
            <person name="Cai X."/>
            <person name="Sun X."/>
            <person name="Xu C."/>
            <person name="Sun H."/>
            <person name="Wang X."/>
            <person name="Ge C."/>
            <person name="Zhang Z."/>
            <person name="Wang Q."/>
            <person name="Fei Z."/>
            <person name="Jiao C."/>
            <person name="Wang Q."/>
        </authorList>
    </citation>
    <scope>NUCLEOTIDE SEQUENCE [LARGE SCALE GENOMIC DNA]</scope>
    <source>
        <strain evidence="2">cv. Varoflay</strain>
    </source>
</reference>
<name>A0A9R0K8Z6_SPIOL</name>
<accession>A0A9R0K8Z6</accession>
<dbReference type="OrthoDB" id="1919859at2759"/>
<evidence type="ECO:0000313" key="3">
    <source>
        <dbReference type="RefSeq" id="XP_021862914.1"/>
    </source>
</evidence>
<protein>
    <submittedName>
        <fullName evidence="3">Uncharacterized protein At4g22758</fullName>
    </submittedName>
</protein>
<evidence type="ECO:0000259" key="1">
    <source>
        <dbReference type="Pfam" id="PF23156"/>
    </source>
</evidence>
<dbReference type="Pfam" id="PF23156">
    <property type="entry name" value="DUF7054"/>
    <property type="match status" value="1"/>
</dbReference>
<evidence type="ECO:0000313" key="2">
    <source>
        <dbReference type="Proteomes" id="UP000813463"/>
    </source>
</evidence>
<dbReference type="GeneID" id="110801808"/>
<keyword evidence="2" id="KW-1185">Reference proteome</keyword>
<proteinExistence type="predicted"/>
<dbReference type="KEGG" id="soe:110801808"/>
<reference evidence="3" key="2">
    <citation type="submission" date="2025-08" db="UniProtKB">
        <authorList>
            <consortium name="RefSeq"/>
        </authorList>
    </citation>
    <scope>IDENTIFICATION</scope>
    <source>
        <tissue evidence="3">Leaf</tissue>
    </source>
</reference>
<dbReference type="InterPro" id="IPR040358">
    <property type="entry name" value="At4g22758-like"/>
</dbReference>
<dbReference type="PANTHER" id="PTHR33270">
    <property type="entry name" value="BNAC05G50380D PROTEIN"/>
    <property type="match status" value="1"/>
</dbReference>
<dbReference type="PANTHER" id="PTHR33270:SF5">
    <property type="entry name" value="GB|AAC00605.1"/>
    <property type="match status" value="1"/>
</dbReference>
<dbReference type="Proteomes" id="UP000813463">
    <property type="component" value="Chromosome 6"/>
</dbReference>
<feature type="domain" description="DUF7054" evidence="1">
    <location>
        <begin position="49"/>
        <end position="131"/>
    </location>
</feature>
<organism evidence="2 3">
    <name type="scientific">Spinacia oleracea</name>
    <name type="common">Spinach</name>
    <dbReference type="NCBI Taxonomy" id="3562"/>
    <lineage>
        <taxon>Eukaryota</taxon>
        <taxon>Viridiplantae</taxon>
        <taxon>Streptophyta</taxon>
        <taxon>Embryophyta</taxon>
        <taxon>Tracheophyta</taxon>
        <taxon>Spermatophyta</taxon>
        <taxon>Magnoliopsida</taxon>
        <taxon>eudicotyledons</taxon>
        <taxon>Gunneridae</taxon>
        <taxon>Pentapetalae</taxon>
        <taxon>Caryophyllales</taxon>
        <taxon>Chenopodiaceae</taxon>
        <taxon>Chenopodioideae</taxon>
        <taxon>Anserineae</taxon>
        <taxon>Spinacia</taxon>
    </lineage>
</organism>
<gene>
    <name evidence="3" type="primary">LOC110801808</name>
</gene>
<dbReference type="AlphaFoldDB" id="A0A9R0K8Z6"/>